<dbReference type="InterPro" id="IPR050706">
    <property type="entry name" value="Cyclic-di-GMP_PDE-like"/>
</dbReference>
<accession>A0ABN2QBK5</accession>
<gene>
    <name evidence="3" type="ORF">GCM10009798_03370</name>
</gene>
<keyword evidence="4" id="KW-1185">Reference proteome</keyword>
<dbReference type="CDD" id="cd01948">
    <property type="entry name" value="EAL"/>
    <property type="match status" value="1"/>
</dbReference>
<dbReference type="Pfam" id="PF00563">
    <property type="entry name" value="EAL"/>
    <property type="match status" value="1"/>
</dbReference>
<dbReference type="EMBL" id="BAAAPB010000001">
    <property type="protein sequence ID" value="GAA1947593.1"/>
    <property type="molecule type" value="Genomic_DNA"/>
</dbReference>
<dbReference type="Gene3D" id="3.30.70.270">
    <property type="match status" value="1"/>
</dbReference>
<feature type="domain" description="EAL" evidence="1">
    <location>
        <begin position="174"/>
        <end position="427"/>
    </location>
</feature>
<evidence type="ECO:0000259" key="2">
    <source>
        <dbReference type="PROSITE" id="PS50887"/>
    </source>
</evidence>
<dbReference type="PANTHER" id="PTHR33121">
    <property type="entry name" value="CYCLIC DI-GMP PHOSPHODIESTERASE PDEF"/>
    <property type="match status" value="1"/>
</dbReference>
<sequence>MEVVERVVAAEAGRDVDPVTGFVQYEPVDAAVLGPFTAAVLVVEVDNFLMTSHIVGCEAGELMLVEAAERVQQAATALNGRVRRMSGPHFLVMVPFARRSELHDVASHLALVDDRPAASDAGALTVGIALAMRDGADVPSLIRAGMVAVAHGRREHPGTAVFYEAEMAEEAWDRYTVGRALRAAIDRREITLVYQPQIDLDTGAVVGVEVLSRWTDEVHGPISPARFVRIADQLGLGRALDALVFNKALAQLRAWDEAGVHIPRLSINASPETLRGRRVPQTVAETLRRHGVAAERITVELIESRLLDADVGLDTLRRLRDLGMRVSLDDFGTGYASFGQLVTLPIDELKIDRSFLSDSEDPVTSGAVVAAIVRVGQTLGLDIVAEGIERVDQQQLLRTLRCPVGQGYLYSRPLAADDFIAWLAHRNSGAAELPADAVVQVTA</sequence>
<proteinExistence type="predicted"/>
<dbReference type="InterPro" id="IPR001633">
    <property type="entry name" value="EAL_dom"/>
</dbReference>
<evidence type="ECO:0000313" key="3">
    <source>
        <dbReference type="EMBL" id="GAA1947593.1"/>
    </source>
</evidence>
<dbReference type="PROSITE" id="PS50883">
    <property type="entry name" value="EAL"/>
    <property type="match status" value="1"/>
</dbReference>
<dbReference type="InterPro" id="IPR035919">
    <property type="entry name" value="EAL_sf"/>
</dbReference>
<feature type="domain" description="GGDEF" evidence="2">
    <location>
        <begin position="36"/>
        <end position="165"/>
    </location>
</feature>
<dbReference type="Gene3D" id="3.20.20.450">
    <property type="entry name" value="EAL domain"/>
    <property type="match status" value="1"/>
</dbReference>
<protein>
    <recommendedName>
        <fullName evidence="5">GGDEF domain-containing protein</fullName>
    </recommendedName>
</protein>
<dbReference type="InterPro" id="IPR043128">
    <property type="entry name" value="Rev_trsase/Diguanyl_cyclase"/>
</dbReference>
<dbReference type="SUPFAM" id="SSF55073">
    <property type="entry name" value="Nucleotide cyclase"/>
    <property type="match status" value="1"/>
</dbReference>
<evidence type="ECO:0000259" key="1">
    <source>
        <dbReference type="PROSITE" id="PS50883"/>
    </source>
</evidence>
<dbReference type="InterPro" id="IPR029787">
    <property type="entry name" value="Nucleotide_cyclase"/>
</dbReference>
<dbReference type="Proteomes" id="UP001500571">
    <property type="component" value="Unassembled WGS sequence"/>
</dbReference>
<dbReference type="PROSITE" id="PS50887">
    <property type="entry name" value="GGDEF"/>
    <property type="match status" value="1"/>
</dbReference>
<name>A0ABN2QBK5_9ACTN</name>
<dbReference type="InterPro" id="IPR000160">
    <property type="entry name" value="GGDEF_dom"/>
</dbReference>
<evidence type="ECO:0008006" key="5">
    <source>
        <dbReference type="Google" id="ProtNLM"/>
    </source>
</evidence>
<comment type="caution">
    <text evidence="3">The sequence shown here is derived from an EMBL/GenBank/DDBJ whole genome shotgun (WGS) entry which is preliminary data.</text>
</comment>
<dbReference type="PANTHER" id="PTHR33121:SF19">
    <property type="entry name" value="CYCLIC DI-GMP PHOSPHODIESTERASE PA2567"/>
    <property type="match status" value="1"/>
</dbReference>
<dbReference type="SMART" id="SM00052">
    <property type="entry name" value="EAL"/>
    <property type="match status" value="1"/>
</dbReference>
<evidence type="ECO:0000313" key="4">
    <source>
        <dbReference type="Proteomes" id="UP001500571"/>
    </source>
</evidence>
<organism evidence="3 4">
    <name type="scientific">Nocardioides panacihumi</name>
    <dbReference type="NCBI Taxonomy" id="400774"/>
    <lineage>
        <taxon>Bacteria</taxon>
        <taxon>Bacillati</taxon>
        <taxon>Actinomycetota</taxon>
        <taxon>Actinomycetes</taxon>
        <taxon>Propionibacteriales</taxon>
        <taxon>Nocardioidaceae</taxon>
        <taxon>Nocardioides</taxon>
    </lineage>
</organism>
<dbReference type="SUPFAM" id="SSF141868">
    <property type="entry name" value="EAL domain-like"/>
    <property type="match status" value="1"/>
</dbReference>
<reference evidence="3 4" key="1">
    <citation type="journal article" date="2019" name="Int. J. Syst. Evol. Microbiol.">
        <title>The Global Catalogue of Microorganisms (GCM) 10K type strain sequencing project: providing services to taxonomists for standard genome sequencing and annotation.</title>
        <authorList>
            <consortium name="The Broad Institute Genomics Platform"/>
            <consortium name="The Broad Institute Genome Sequencing Center for Infectious Disease"/>
            <person name="Wu L."/>
            <person name="Ma J."/>
        </authorList>
    </citation>
    <scope>NUCLEOTIDE SEQUENCE [LARGE SCALE GENOMIC DNA]</scope>
    <source>
        <strain evidence="3 4">JCM 15309</strain>
    </source>
</reference>